<dbReference type="RefSeq" id="WP_012854960.1">
    <property type="nucleotide sequence ID" value="NC_013510.1"/>
</dbReference>
<reference evidence="1 2" key="1">
    <citation type="journal article" date="2011" name="Stand. Genomic Sci.">
        <title>Complete genome sequence of Thermomonospora curvata type strain (B9).</title>
        <authorList>
            <person name="Chertkov O."/>
            <person name="Sikorski J."/>
            <person name="Nolan M."/>
            <person name="Lapidus A."/>
            <person name="Lucas S."/>
            <person name="Del Rio T.G."/>
            <person name="Tice H."/>
            <person name="Cheng J.F."/>
            <person name="Goodwin L."/>
            <person name="Pitluck S."/>
            <person name="Liolios K."/>
            <person name="Ivanova N."/>
            <person name="Mavromatis K."/>
            <person name="Mikhailova N."/>
            <person name="Ovchinnikova G."/>
            <person name="Pati A."/>
            <person name="Chen A."/>
            <person name="Palaniappan K."/>
            <person name="Djao O.D."/>
            <person name="Land M."/>
            <person name="Hauser L."/>
            <person name="Chang Y.J."/>
            <person name="Jeffries C.D."/>
            <person name="Brettin T."/>
            <person name="Han C."/>
            <person name="Detter J.C."/>
            <person name="Rohde M."/>
            <person name="Goker M."/>
            <person name="Woyke T."/>
            <person name="Bristow J."/>
            <person name="Eisen J.A."/>
            <person name="Markowitz V."/>
            <person name="Hugenholtz P."/>
            <person name="Klenk H.P."/>
            <person name="Kyrpides N.C."/>
        </authorList>
    </citation>
    <scope>NUCLEOTIDE SEQUENCE [LARGE SCALE GENOMIC DNA]</scope>
    <source>
        <strain evidence="2">ATCC 19995 / DSM 43183 / JCM 3096 / KCTC 9072 / NBRC 15933 / NCIMB 10081 / Henssen B9</strain>
    </source>
</reference>
<dbReference type="AlphaFoldDB" id="D1A680"/>
<dbReference type="Proteomes" id="UP000001918">
    <property type="component" value="Chromosome"/>
</dbReference>
<evidence type="ECO:0000313" key="2">
    <source>
        <dbReference type="Proteomes" id="UP000001918"/>
    </source>
</evidence>
<proteinExistence type="predicted"/>
<name>D1A680_THECD</name>
<dbReference type="KEGG" id="tcu:Tcur_4657"/>
<dbReference type="EMBL" id="CP001738">
    <property type="protein sequence ID" value="ACZ00179.1"/>
    <property type="molecule type" value="Genomic_DNA"/>
</dbReference>
<evidence type="ECO:0000313" key="1">
    <source>
        <dbReference type="EMBL" id="ACZ00179.1"/>
    </source>
</evidence>
<protein>
    <submittedName>
        <fullName evidence="1">Uncharacterized protein</fullName>
    </submittedName>
</protein>
<dbReference type="HOGENOM" id="CLU_2304699_0_0_11"/>
<organism evidence="1 2">
    <name type="scientific">Thermomonospora curvata (strain ATCC 19995 / DSM 43183 / JCM 3096 / KCTC 9072 / NBRC 15933 / NCIMB 10081 / Henssen B9)</name>
    <dbReference type="NCBI Taxonomy" id="471852"/>
    <lineage>
        <taxon>Bacteria</taxon>
        <taxon>Bacillati</taxon>
        <taxon>Actinomycetota</taxon>
        <taxon>Actinomycetes</taxon>
        <taxon>Streptosporangiales</taxon>
        <taxon>Thermomonosporaceae</taxon>
        <taxon>Thermomonospora</taxon>
    </lineage>
</organism>
<sequence length="100" mass="11562">MTREEALREILRRAHREHGTCVLALRRIEREIAELRRYVDKYIGGQTHACYLHGVAHTLEAMEEALFEIFKVKPDDHTPSWSRPSLLEEIASLHLDGQGS</sequence>
<keyword evidence="2" id="KW-1185">Reference proteome</keyword>
<gene>
    <name evidence="1" type="ordered locus">Tcur_4657</name>
</gene>
<accession>D1A680</accession>